<gene>
    <name evidence="2" type="ORF">PCA31118_05358</name>
</gene>
<proteinExistence type="predicted"/>
<evidence type="ECO:0000313" key="3">
    <source>
        <dbReference type="Proteomes" id="UP000414136"/>
    </source>
</evidence>
<dbReference type="InterPro" id="IPR009057">
    <property type="entry name" value="Homeodomain-like_sf"/>
</dbReference>
<accession>A0A5E5AXZ4</accession>
<dbReference type="OrthoDB" id="8585334at2"/>
<evidence type="ECO:0000259" key="1">
    <source>
        <dbReference type="Pfam" id="PF02796"/>
    </source>
</evidence>
<dbReference type="Gene3D" id="1.10.10.60">
    <property type="entry name" value="Homeodomain-like"/>
    <property type="match status" value="1"/>
</dbReference>
<dbReference type="SUPFAM" id="SSF46689">
    <property type="entry name" value="Homeodomain-like"/>
    <property type="match status" value="1"/>
</dbReference>
<dbReference type="Pfam" id="PF02796">
    <property type="entry name" value="HTH_7"/>
    <property type="match status" value="1"/>
</dbReference>
<evidence type="ECO:0000313" key="2">
    <source>
        <dbReference type="EMBL" id="VVE77010.1"/>
    </source>
</evidence>
<dbReference type="EMBL" id="CABPSQ010000024">
    <property type="protein sequence ID" value="VVE77010.1"/>
    <property type="molecule type" value="Genomic_DNA"/>
</dbReference>
<feature type="domain" description="Resolvase HTH" evidence="1">
    <location>
        <begin position="10"/>
        <end position="49"/>
    </location>
</feature>
<organism evidence="2 3">
    <name type="scientific">Pandoraea captiosa</name>
    <dbReference type="NCBI Taxonomy" id="2508302"/>
    <lineage>
        <taxon>Bacteria</taxon>
        <taxon>Pseudomonadati</taxon>
        <taxon>Pseudomonadota</taxon>
        <taxon>Betaproteobacteria</taxon>
        <taxon>Burkholderiales</taxon>
        <taxon>Burkholderiaceae</taxon>
        <taxon>Pandoraea</taxon>
    </lineage>
</organism>
<keyword evidence="3" id="KW-1185">Reference proteome</keyword>
<dbReference type="GO" id="GO:0003677">
    <property type="term" value="F:DNA binding"/>
    <property type="evidence" value="ECO:0007669"/>
    <property type="project" value="InterPro"/>
</dbReference>
<dbReference type="GO" id="GO:0000150">
    <property type="term" value="F:DNA strand exchange activity"/>
    <property type="evidence" value="ECO:0007669"/>
    <property type="project" value="InterPro"/>
</dbReference>
<dbReference type="InterPro" id="IPR006120">
    <property type="entry name" value="Resolvase_HTH_dom"/>
</dbReference>
<name>A0A5E5AXZ4_9BURK</name>
<protein>
    <submittedName>
        <fullName evidence="2">DNA invertase</fullName>
    </submittedName>
</protein>
<reference evidence="2 3" key="1">
    <citation type="submission" date="2019-08" db="EMBL/GenBank/DDBJ databases">
        <authorList>
            <person name="Peeters C."/>
        </authorList>
    </citation>
    <scope>NUCLEOTIDE SEQUENCE [LARGE SCALE GENOMIC DNA]</scope>
    <source>
        <strain evidence="2 3">LMG 31118</strain>
    </source>
</reference>
<sequence>MHAAAVVVGGRPPSLDAKQLKAALAMMRNRDMSVDEISRQFGVSRTTLYSIQSAGRAATEQFFPESGVAMLKG</sequence>
<dbReference type="AlphaFoldDB" id="A0A5E5AXZ4"/>
<dbReference type="CDD" id="cd00569">
    <property type="entry name" value="HTH_Hin_like"/>
    <property type="match status" value="1"/>
</dbReference>
<dbReference type="Proteomes" id="UP000414136">
    <property type="component" value="Unassembled WGS sequence"/>
</dbReference>